<accession>I4CCU3</accession>
<gene>
    <name evidence="1" type="ordered locus">Desti_4765</name>
</gene>
<protein>
    <submittedName>
        <fullName evidence="1">Uncharacterized protein</fullName>
    </submittedName>
</protein>
<dbReference type="EMBL" id="CP003360">
    <property type="protein sequence ID" value="AFM27384.1"/>
    <property type="molecule type" value="Genomic_DNA"/>
</dbReference>
<dbReference type="KEGG" id="dti:Desti_4765"/>
<organism evidence="1 2">
    <name type="scientific">Desulfomonile tiedjei (strain ATCC 49306 / DSM 6799 / DCB-1)</name>
    <dbReference type="NCBI Taxonomy" id="706587"/>
    <lineage>
        <taxon>Bacteria</taxon>
        <taxon>Pseudomonadati</taxon>
        <taxon>Thermodesulfobacteriota</taxon>
        <taxon>Desulfomonilia</taxon>
        <taxon>Desulfomonilales</taxon>
        <taxon>Desulfomonilaceae</taxon>
        <taxon>Desulfomonile</taxon>
    </lineage>
</organism>
<evidence type="ECO:0000313" key="1">
    <source>
        <dbReference type="EMBL" id="AFM27384.1"/>
    </source>
</evidence>
<evidence type="ECO:0000313" key="2">
    <source>
        <dbReference type="Proteomes" id="UP000006055"/>
    </source>
</evidence>
<dbReference type="RefSeq" id="WP_014812492.1">
    <property type="nucleotide sequence ID" value="NC_018025.1"/>
</dbReference>
<dbReference type="HOGENOM" id="CLU_1223143_0_0_7"/>
<dbReference type="AlphaFoldDB" id="I4CCU3"/>
<dbReference type="Proteomes" id="UP000006055">
    <property type="component" value="Chromosome"/>
</dbReference>
<sequence>MSGYIFRQRCRARGDFRIQQIVEFLDLVQVAFRCSTLYDSHNRPMDLTEEGLRRTFQKRVDKLFPRTGATKYFYTIPPRKRDDNTVAAEIHTGTHPGEPFIDTYNISMDDKKKLPDFDYFEKSIEIFRPFEAFLAETENESRLDAFNRQQALPGFSKPAIIRGFHYLDEEMAESIGGIEYCLQAPAWRVVRFCEGVLIELFPGPLDSNNPEHLEAQEDIMAYFGML</sequence>
<name>I4CCU3_DESTA</name>
<proteinExistence type="predicted"/>
<reference evidence="2" key="1">
    <citation type="submission" date="2012-06" db="EMBL/GenBank/DDBJ databases">
        <title>Complete sequence of chromosome of Desulfomonile tiedjei DSM 6799.</title>
        <authorList>
            <person name="Lucas S."/>
            <person name="Copeland A."/>
            <person name="Lapidus A."/>
            <person name="Glavina del Rio T."/>
            <person name="Dalin E."/>
            <person name="Tice H."/>
            <person name="Bruce D."/>
            <person name="Goodwin L."/>
            <person name="Pitluck S."/>
            <person name="Peters L."/>
            <person name="Ovchinnikova G."/>
            <person name="Zeytun A."/>
            <person name="Lu M."/>
            <person name="Kyrpides N."/>
            <person name="Mavromatis K."/>
            <person name="Ivanova N."/>
            <person name="Brettin T."/>
            <person name="Detter J.C."/>
            <person name="Han C."/>
            <person name="Larimer F."/>
            <person name="Land M."/>
            <person name="Hauser L."/>
            <person name="Markowitz V."/>
            <person name="Cheng J.-F."/>
            <person name="Hugenholtz P."/>
            <person name="Woyke T."/>
            <person name="Wu D."/>
            <person name="Spring S."/>
            <person name="Schroeder M."/>
            <person name="Brambilla E."/>
            <person name="Klenk H.-P."/>
            <person name="Eisen J.A."/>
        </authorList>
    </citation>
    <scope>NUCLEOTIDE SEQUENCE [LARGE SCALE GENOMIC DNA]</scope>
    <source>
        <strain evidence="2">ATCC 49306 / DSM 6799 / DCB-1</strain>
    </source>
</reference>
<keyword evidence="2" id="KW-1185">Reference proteome</keyword>